<sequence>MTQPSTSAQRRMTAPSPEDIEKLTQLREIVRQEAATASPFMASLWETLHAHVSRAHLRAQRALTRAERSAVLQAAKAARSQHGARAAQGQGEEKQEETNG</sequence>
<organism evidence="2">
    <name type="scientific">Thermogemmatispora argillosa</name>
    <dbReference type="NCBI Taxonomy" id="2045280"/>
    <lineage>
        <taxon>Bacteria</taxon>
        <taxon>Bacillati</taxon>
        <taxon>Chloroflexota</taxon>
        <taxon>Ktedonobacteria</taxon>
        <taxon>Thermogemmatisporales</taxon>
        <taxon>Thermogemmatisporaceae</taxon>
        <taxon>Thermogemmatispora</taxon>
    </lineage>
</organism>
<dbReference type="EMBL" id="AP019377">
    <property type="protein sequence ID" value="BBH95156.1"/>
    <property type="molecule type" value="Genomic_DNA"/>
</dbReference>
<gene>
    <name evidence="2" type="ORF">KTA_33550</name>
</gene>
<proteinExistence type="predicted"/>
<protein>
    <submittedName>
        <fullName evidence="2">Uncharacterized protein</fullName>
    </submittedName>
</protein>
<feature type="compositionally biased region" description="Basic and acidic residues" evidence="1">
    <location>
        <begin position="91"/>
        <end position="100"/>
    </location>
</feature>
<name>A0A455T5D5_9CHLR</name>
<feature type="compositionally biased region" description="Low complexity" evidence="1">
    <location>
        <begin position="73"/>
        <end position="90"/>
    </location>
</feature>
<evidence type="ECO:0000256" key="1">
    <source>
        <dbReference type="SAM" id="MobiDB-lite"/>
    </source>
</evidence>
<evidence type="ECO:0000313" key="2">
    <source>
        <dbReference type="EMBL" id="BBH95156.1"/>
    </source>
</evidence>
<reference evidence="2" key="1">
    <citation type="submission" date="2018-12" db="EMBL/GenBank/DDBJ databases">
        <title>Novel natural products biosynthetic potential of the class Ktedonobacteria.</title>
        <authorList>
            <person name="Zheng Y."/>
            <person name="Saitou A."/>
            <person name="Wang C.M."/>
            <person name="Toyoda A."/>
            <person name="Minakuchi Y."/>
            <person name="Sekiguchi Y."/>
            <person name="Ueda K."/>
            <person name="Takano H."/>
            <person name="Sakai Y."/>
            <person name="Yokota A."/>
            <person name="Yabe S."/>
        </authorList>
    </citation>
    <scope>NUCLEOTIDE SEQUENCE</scope>
    <source>
        <strain evidence="2">A3-2</strain>
    </source>
</reference>
<accession>A0A455T5D5</accession>
<feature type="region of interest" description="Disordered" evidence="1">
    <location>
        <begin position="73"/>
        <end position="100"/>
    </location>
</feature>
<dbReference type="AlphaFoldDB" id="A0A455T5D5"/>